<evidence type="ECO:0000256" key="5">
    <source>
        <dbReference type="ARBA" id="ARBA00022491"/>
    </source>
</evidence>
<evidence type="ECO:0000256" key="4">
    <source>
        <dbReference type="ARBA" id="ARBA00022490"/>
    </source>
</evidence>
<evidence type="ECO:0000256" key="11">
    <source>
        <dbReference type="SAM" id="MobiDB-lite"/>
    </source>
</evidence>
<keyword evidence="14" id="KW-1185">Reference proteome</keyword>
<dbReference type="Gene3D" id="3.10.110.10">
    <property type="entry name" value="Ubiquitin Conjugating Enzyme"/>
    <property type="match status" value="1"/>
</dbReference>
<dbReference type="InterPro" id="IPR000608">
    <property type="entry name" value="UBC"/>
</dbReference>
<keyword evidence="10" id="KW-0539">Nucleus</keyword>
<evidence type="ECO:0000256" key="9">
    <source>
        <dbReference type="ARBA" id="ARBA00023163"/>
    </source>
</evidence>
<dbReference type="Proteomes" id="UP000309340">
    <property type="component" value="Unassembled WGS sequence"/>
</dbReference>
<dbReference type="STRING" id="329884.A0A4U0XGT7"/>
<evidence type="ECO:0000256" key="3">
    <source>
        <dbReference type="ARBA" id="ARBA00006922"/>
    </source>
</evidence>
<evidence type="ECO:0000256" key="2">
    <source>
        <dbReference type="ARBA" id="ARBA00004496"/>
    </source>
</evidence>
<dbReference type="InterPro" id="IPR016135">
    <property type="entry name" value="UBQ-conjugating_enzyme/RWD"/>
</dbReference>
<keyword evidence="6" id="KW-0808">Transferase</keyword>
<keyword evidence="5" id="KW-0678">Repressor</keyword>
<proteinExistence type="inferred from homology"/>
<evidence type="ECO:0000313" key="14">
    <source>
        <dbReference type="Proteomes" id="UP000309340"/>
    </source>
</evidence>
<feature type="compositionally biased region" description="Basic and acidic residues" evidence="11">
    <location>
        <begin position="552"/>
        <end position="561"/>
    </location>
</feature>
<dbReference type="SUPFAM" id="SSF54495">
    <property type="entry name" value="UBC-like"/>
    <property type="match status" value="1"/>
</dbReference>
<feature type="domain" description="UBC core" evidence="12">
    <location>
        <begin position="280"/>
        <end position="439"/>
    </location>
</feature>
<feature type="region of interest" description="Disordered" evidence="11">
    <location>
        <begin position="547"/>
        <end position="635"/>
    </location>
</feature>
<dbReference type="PANTHER" id="PTHR46116:SF15">
    <property type="entry name" value="(E3-INDEPENDENT) E2 UBIQUITIN-CONJUGATING ENZYME"/>
    <property type="match status" value="1"/>
</dbReference>
<evidence type="ECO:0000313" key="13">
    <source>
        <dbReference type="EMBL" id="TKA76242.1"/>
    </source>
</evidence>
<keyword evidence="8" id="KW-0805">Transcription regulation</keyword>
<feature type="compositionally biased region" description="Basic and acidic residues" evidence="11">
    <location>
        <begin position="622"/>
        <end position="635"/>
    </location>
</feature>
<evidence type="ECO:0000256" key="8">
    <source>
        <dbReference type="ARBA" id="ARBA00023015"/>
    </source>
</evidence>
<evidence type="ECO:0000259" key="12">
    <source>
        <dbReference type="PROSITE" id="PS50127"/>
    </source>
</evidence>
<reference evidence="13 14" key="1">
    <citation type="submission" date="2017-03" db="EMBL/GenBank/DDBJ databases">
        <title>Genomes of endolithic fungi from Antarctica.</title>
        <authorList>
            <person name="Coleine C."/>
            <person name="Masonjones S."/>
            <person name="Stajich J.E."/>
        </authorList>
    </citation>
    <scope>NUCLEOTIDE SEQUENCE [LARGE SCALE GENOMIC DNA]</scope>
    <source>
        <strain evidence="13 14">CCFEE 5184</strain>
    </source>
</reference>
<dbReference type="OrthoDB" id="47801at2759"/>
<dbReference type="Pfam" id="PF08528">
    <property type="entry name" value="Whi5"/>
    <property type="match status" value="1"/>
</dbReference>
<dbReference type="InterPro" id="IPR013734">
    <property type="entry name" value="TF_Nrm1/Whi5"/>
</dbReference>
<dbReference type="AlphaFoldDB" id="A0A4U0XGT7"/>
<dbReference type="EMBL" id="NAJQ01000169">
    <property type="protein sequence ID" value="TKA76242.1"/>
    <property type="molecule type" value="Genomic_DNA"/>
</dbReference>
<evidence type="ECO:0000256" key="10">
    <source>
        <dbReference type="ARBA" id="ARBA00023242"/>
    </source>
</evidence>
<dbReference type="PROSITE" id="PS50127">
    <property type="entry name" value="UBC_2"/>
    <property type="match status" value="1"/>
</dbReference>
<gene>
    <name evidence="13" type="ORF">B0A55_06389</name>
</gene>
<dbReference type="CDD" id="cd23810">
    <property type="entry name" value="UBCc_BIRC6"/>
    <property type="match status" value="1"/>
</dbReference>
<keyword evidence="9" id="KW-0804">Transcription</keyword>
<dbReference type="GO" id="GO:0005737">
    <property type="term" value="C:cytoplasm"/>
    <property type="evidence" value="ECO:0007669"/>
    <property type="project" value="UniProtKB-SubCell"/>
</dbReference>
<dbReference type="SMART" id="SM00212">
    <property type="entry name" value="UBCc"/>
    <property type="match status" value="1"/>
</dbReference>
<organism evidence="13 14">
    <name type="scientific">Friedmanniomyces simplex</name>
    <dbReference type="NCBI Taxonomy" id="329884"/>
    <lineage>
        <taxon>Eukaryota</taxon>
        <taxon>Fungi</taxon>
        <taxon>Dikarya</taxon>
        <taxon>Ascomycota</taxon>
        <taxon>Pezizomycotina</taxon>
        <taxon>Dothideomycetes</taxon>
        <taxon>Dothideomycetidae</taxon>
        <taxon>Mycosphaerellales</taxon>
        <taxon>Teratosphaeriaceae</taxon>
        <taxon>Friedmanniomyces</taxon>
    </lineage>
</organism>
<evidence type="ECO:0000256" key="6">
    <source>
        <dbReference type="ARBA" id="ARBA00022679"/>
    </source>
</evidence>
<sequence length="834" mass="90604">MEATRPMLVSCKLTLKKAKAVSHGKYGTHAPPGSCAQPVEASASSEAADDEITTRLMASLDVLLPSLVAESVQDFDLEPPVVLVAVLTQSNILGTIAALLRNDSLEDATKRMRLYKSTLNVVTKLGSHHATAGPAIHHTRQVQDGGSGILRLSFTSSSAKDEDAKFEEAQSLASCLRNFDKQSKNMLLNAKAHPQAFAGPDTEQMLTLCRGVSELADFLLANAAAAPAAAAAPGGPGQTTPCARDDWQFDLAVLELPDDDTMSRHSYGHLAASAYNLAPGRMKSLSLQLSNLTTSLPPGIFVRHCASRLDVMKILIVGPKGTPYENGLFEFDLFCPSTFPNSPPNMLFRTTGGGRVRFNPNLYNCGKVCLSLLGTWAGEAWSPGKSTILQVLVSIQAMIFCDEPWYNEPGRGTNHSASMDYNRELQGYTVRHAMLDWLKPEPDPVWGDIVERHFANNATAIERMVVGWGIDHATLTQLSYAMGGLDHVKQLIRQSKERNVGIGNNKHTAVVPSPLKRSFTAMAGEQADGRGFTYLKRRRLSGEETLSQVVEEEARGNDRRASVTRSVFGSMGSPEREATRSRPTTARHPPETIEAHTTQPVPCEPSPTEPNTPSDPGDDEDAPRNDRESDETERKSFSLINYDPSSQAQAAGQSAQLVLKRTSRAEMLKLRLRVAMYKVRTNQVGVSFTDLRIHPKHQTSGAGSYRGDALEKATSEAVEEAVAELRREAQALLLRPDTSFRPRPKLLPAPVLLPTAYSSRFVYEPLLPSSPPASGSAEKRTTATPKSRQAMHTAGTSPDRAARRCGWEEVEQELTSSVVKGRVAESLIGLRGAA</sequence>
<dbReference type="Pfam" id="PF00179">
    <property type="entry name" value="UQ_con"/>
    <property type="match status" value="1"/>
</dbReference>
<comment type="subcellular location">
    <subcellularLocation>
        <location evidence="2">Cytoplasm</location>
    </subcellularLocation>
    <subcellularLocation>
        <location evidence="1">Nucleus</location>
    </subcellularLocation>
</comment>
<dbReference type="GO" id="GO:0005634">
    <property type="term" value="C:nucleus"/>
    <property type="evidence" value="ECO:0007669"/>
    <property type="project" value="UniProtKB-SubCell"/>
</dbReference>
<comment type="similarity">
    <text evidence="3">Belongs to the WHI5/NRM1 family.</text>
</comment>
<comment type="caution">
    <text evidence="13">The sequence shown here is derived from an EMBL/GenBank/DDBJ whole genome shotgun (WGS) entry which is preliminary data.</text>
</comment>
<accession>A0A4U0XGT7</accession>
<keyword evidence="7" id="KW-0833">Ubl conjugation pathway</keyword>
<dbReference type="GO" id="GO:0061631">
    <property type="term" value="F:ubiquitin conjugating enzyme activity"/>
    <property type="evidence" value="ECO:0007669"/>
    <property type="project" value="TreeGrafter"/>
</dbReference>
<evidence type="ECO:0000256" key="7">
    <source>
        <dbReference type="ARBA" id="ARBA00022786"/>
    </source>
</evidence>
<dbReference type="PANTHER" id="PTHR46116">
    <property type="entry name" value="(E3-INDEPENDENT) E2 UBIQUITIN-CONJUGATING ENZYME"/>
    <property type="match status" value="1"/>
</dbReference>
<keyword evidence="4" id="KW-0963">Cytoplasm</keyword>
<feature type="region of interest" description="Disordered" evidence="11">
    <location>
        <begin position="768"/>
        <end position="808"/>
    </location>
</feature>
<evidence type="ECO:0000256" key="1">
    <source>
        <dbReference type="ARBA" id="ARBA00004123"/>
    </source>
</evidence>
<name>A0A4U0XGT7_9PEZI</name>
<protein>
    <recommendedName>
        <fullName evidence="12">UBC core domain-containing protein</fullName>
    </recommendedName>
</protein>